<sequence>MTRPTSQQIHALVAQPAGTVAGGVNASAPSVRTVALSLLIDRALSA</sequence>
<keyword evidence="2" id="KW-1185">Reference proteome</keyword>
<name>A0ACC7NF10_9BURK</name>
<reference evidence="1 2" key="1">
    <citation type="journal article" date="2024" name="Chem. Sci.">
        <title>Discovery of megapolipeptins by genome mining of a Burkholderiales bacteria collection.</title>
        <authorList>
            <person name="Paulo B.S."/>
            <person name="Recchia M.J.J."/>
            <person name="Lee S."/>
            <person name="Fergusson C.H."/>
            <person name="Romanowski S.B."/>
            <person name="Hernandez A."/>
            <person name="Krull N."/>
            <person name="Liu D.Y."/>
            <person name="Cavanagh H."/>
            <person name="Bos A."/>
            <person name="Gray C.A."/>
            <person name="Murphy B.T."/>
            <person name="Linington R.G."/>
            <person name="Eustaquio A.S."/>
        </authorList>
    </citation>
    <scope>NUCLEOTIDE SEQUENCE [LARGE SCALE GENOMIC DNA]</scope>
    <source>
        <strain evidence="1 2">RL18-126-BIB-B</strain>
    </source>
</reference>
<proteinExistence type="predicted"/>
<evidence type="ECO:0000313" key="1">
    <source>
        <dbReference type="EMBL" id="MFM0106098.1"/>
    </source>
</evidence>
<dbReference type="Proteomes" id="UP001629235">
    <property type="component" value="Unassembled WGS sequence"/>
</dbReference>
<evidence type="ECO:0000313" key="2">
    <source>
        <dbReference type="Proteomes" id="UP001629235"/>
    </source>
</evidence>
<comment type="caution">
    <text evidence="1">The sequence shown here is derived from an EMBL/GenBank/DDBJ whole genome shotgun (WGS) entry which is preliminary data.</text>
</comment>
<dbReference type="EMBL" id="JAQQDW010000047">
    <property type="protein sequence ID" value="MFM0106098.1"/>
    <property type="molecule type" value="Genomic_DNA"/>
</dbReference>
<organism evidence="1 2">
    <name type="scientific">Paraburkholderia rhynchosiae</name>
    <dbReference type="NCBI Taxonomy" id="487049"/>
    <lineage>
        <taxon>Bacteria</taxon>
        <taxon>Pseudomonadati</taxon>
        <taxon>Pseudomonadota</taxon>
        <taxon>Betaproteobacteria</taxon>
        <taxon>Burkholderiales</taxon>
        <taxon>Burkholderiaceae</taxon>
        <taxon>Paraburkholderia</taxon>
    </lineage>
</organism>
<protein>
    <submittedName>
        <fullName evidence="1">Uncharacterized protein</fullName>
    </submittedName>
</protein>
<accession>A0ACC7NF10</accession>
<gene>
    <name evidence="1" type="ORF">PQR01_22045</name>
</gene>